<proteinExistence type="predicted"/>
<dbReference type="SUPFAM" id="SSF49265">
    <property type="entry name" value="Fibronectin type III"/>
    <property type="match status" value="1"/>
</dbReference>
<comment type="caution">
    <text evidence="2">The sequence shown here is derived from an EMBL/GenBank/DDBJ whole genome shotgun (WGS) entry which is preliminary data.</text>
</comment>
<evidence type="ECO:0000313" key="3">
    <source>
        <dbReference type="Proteomes" id="UP001598019"/>
    </source>
</evidence>
<gene>
    <name evidence="2" type="ORF">SKC37_00360</name>
</gene>
<dbReference type="InterPro" id="IPR013783">
    <property type="entry name" value="Ig-like_fold"/>
</dbReference>
<reference evidence="2 3" key="1">
    <citation type="submission" date="2024-03" db="EMBL/GenBank/DDBJ databases">
        <title>Aquirufa genome sequencing.</title>
        <authorList>
            <person name="Pitt A."/>
            <person name="Hahn M.W."/>
        </authorList>
    </citation>
    <scope>NUCLEOTIDE SEQUENCE [LARGE SCALE GENOMIC DNA]</scope>
    <source>
        <strain evidence="2 3">HETE-83D</strain>
    </source>
</reference>
<dbReference type="EMBL" id="JBBKXX010000001">
    <property type="protein sequence ID" value="MFD3407092.1"/>
    <property type="molecule type" value="Genomic_DNA"/>
</dbReference>
<dbReference type="InterPro" id="IPR036116">
    <property type="entry name" value="FN3_sf"/>
</dbReference>
<dbReference type="RefSeq" id="WP_377979559.1">
    <property type="nucleotide sequence ID" value="NZ_JBBKXX010000001.1"/>
</dbReference>
<dbReference type="Gene3D" id="2.60.40.10">
    <property type="entry name" value="Immunoglobulins"/>
    <property type="match status" value="1"/>
</dbReference>
<sequence>MKNLKYTFLLVFVILSCTRFEDPTIGLSNKVELTTSKVTVISSDTALFEGNILKDGNDGITERGFAYHTAAKPKVTNKTTKSGLGIGFFSAKATDLLPNTQYFVAAYAINKSGSVYGTDLSFNTPKSAPRLSPTVIASFTPYSAVITSSITLDGGSPITERGICWSTTAGAKITNNKVVSGSTTNAYDTPIANLNPGSTYYVRSYALNAVGVGYGQEITLKTLDIKLPSTDPNCLPATAITYTEATVNANITNTGLSTKLETGIILSTSSIAADLTYNNAKSQTVKSTLTTSGKISMTFSSLTVGTKYYYVSYAKNEAGTSYSPICSFSTLDYSAPTVDQTCVAASSVGVDVATISGNVTADGGIPTLEKGFIFNTANVNLSYKNSGSQTIISTSTVKGSYSFVISSLKPKTKYYYVAYSKNTKGTTYGPVCDFTTNDYAAPTVNVACITPTDITKTSAKIYGEVTNEGGDVNLEKGFVYGTSSTLTYTKGGTNTLVSSGIGKGAFSFVISNLSTGTTYFYKTYAINTTGNLVYGPLCQFTTVGPDVPVVGATCVTPSAINFTDATLIGNLDSWGTDNYSNSRERGAIWSTSLANISAATPTGTKNTSTWGGSGLGQFQVYMPTLTAGTTYYYRIYAKSSAGTAYGPVCSLVTDSYTLPTFSQTCTSASSILGSSALVSATVTNDGGSVTASGFLYSTSSSSSTLVVTNTNTSMVSASINSNRLAATLTGLNRNTLYYYRAYITGPSGTGYGPICSFTTTNAVVVPTVVTSPATNVVIGSANINGSISSDGGGTITAKGFEWSTGNSFNYNSPAVGYSTTTGTTFSRTLTTPSRQFIVYYRAFATNSAGTGYGIVREFTFP</sequence>
<evidence type="ECO:0000259" key="1">
    <source>
        <dbReference type="PROSITE" id="PS50853"/>
    </source>
</evidence>
<evidence type="ECO:0000313" key="2">
    <source>
        <dbReference type="EMBL" id="MFD3407092.1"/>
    </source>
</evidence>
<dbReference type="PROSITE" id="PS51257">
    <property type="entry name" value="PROKAR_LIPOPROTEIN"/>
    <property type="match status" value="1"/>
</dbReference>
<name>A0ABW6DEG8_9BACT</name>
<accession>A0ABW6DEG8</accession>
<organism evidence="2 3">
    <name type="scientific">Aquirufa esocilacus</name>
    <dbReference type="NCBI Taxonomy" id="3096513"/>
    <lineage>
        <taxon>Bacteria</taxon>
        <taxon>Pseudomonadati</taxon>
        <taxon>Bacteroidota</taxon>
        <taxon>Cytophagia</taxon>
        <taxon>Cytophagales</taxon>
        <taxon>Flectobacillaceae</taxon>
        <taxon>Aquirufa</taxon>
    </lineage>
</organism>
<protein>
    <recommendedName>
        <fullName evidence="1">Fibronectin type-III domain-containing protein</fullName>
    </recommendedName>
</protein>
<feature type="domain" description="Fibronectin type-III" evidence="1">
    <location>
        <begin position="129"/>
        <end position="228"/>
    </location>
</feature>
<dbReference type="InterPro" id="IPR003961">
    <property type="entry name" value="FN3_dom"/>
</dbReference>
<keyword evidence="3" id="KW-1185">Reference proteome</keyword>
<dbReference type="PROSITE" id="PS50853">
    <property type="entry name" value="FN3"/>
    <property type="match status" value="1"/>
</dbReference>
<dbReference type="Proteomes" id="UP001598019">
    <property type="component" value="Unassembled WGS sequence"/>
</dbReference>